<dbReference type="EMBL" id="JAODUP010000825">
    <property type="protein sequence ID" value="KAK2143622.1"/>
    <property type="molecule type" value="Genomic_DNA"/>
</dbReference>
<evidence type="ECO:0000313" key="1">
    <source>
        <dbReference type="EMBL" id="KAK2143622.1"/>
    </source>
</evidence>
<evidence type="ECO:0000313" key="2">
    <source>
        <dbReference type="Proteomes" id="UP001208570"/>
    </source>
</evidence>
<dbReference type="AlphaFoldDB" id="A0AAD9IZ74"/>
<sequence length="79" mass="9139">MKRPKVIISLAVFPCQFKEEYQSRADHINNKLFELQSRVVTCRKNGLGMRLNECFDGNGTMTRIAQQQLNSTQFTDETL</sequence>
<keyword evidence="2" id="KW-1185">Reference proteome</keyword>
<protein>
    <submittedName>
        <fullName evidence="1">Uncharacterized protein</fullName>
    </submittedName>
</protein>
<comment type="caution">
    <text evidence="1">The sequence shown here is derived from an EMBL/GenBank/DDBJ whole genome shotgun (WGS) entry which is preliminary data.</text>
</comment>
<accession>A0AAD9IZ74</accession>
<name>A0AAD9IZ74_9ANNE</name>
<dbReference type="Proteomes" id="UP001208570">
    <property type="component" value="Unassembled WGS sequence"/>
</dbReference>
<gene>
    <name evidence="1" type="ORF">LSH36_825g03058</name>
</gene>
<proteinExistence type="predicted"/>
<reference evidence="1" key="1">
    <citation type="journal article" date="2023" name="Mol. Biol. Evol.">
        <title>Third-Generation Sequencing Reveals the Adaptive Role of the Epigenome in Three Deep-Sea Polychaetes.</title>
        <authorList>
            <person name="Perez M."/>
            <person name="Aroh O."/>
            <person name="Sun Y."/>
            <person name="Lan Y."/>
            <person name="Juniper S.K."/>
            <person name="Young C.R."/>
            <person name="Angers B."/>
            <person name="Qian P.Y."/>
        </authorList>
    </citation>
    <scope>NUCLEOTIDE SEQUENCE</scope>
    <source>
        <strain evidence="1">P08H-3</strain>
    </source>
</reference>
<organism evidence="1 2">
    <name type="scientific">Paralvinella palmiformis</name>
    <dbReference type="NCBI Taxonomy" id="53620"/>
    <lineage>
        <taxon>Eukaryota</taxon>
        <taxon>Metazoa</taxon>
        <taxon>Spiralia</taxon>
        <taxon>Lophotrochozoa</taxon>
        <taxon>Annelida</taxon>
        <taxon>Polychaeta</taxon>
        <taxon>Sedentaria</taxon>
        <taxon>Canalipalpata</taxon>
        <taxon>Terebellida</taxon>
        <taxon>Terebelliformia</taxon>
        <taxon>Alvinellidae</taxon>
        <taxon>Paralvinella</taxon>
    </lineage>
</organism>